<evidence type="ECO:0000313" key="1">
    <source>
        <dbReference type="EMBL" id="MCW3162403.1"/>
    </source>
</evidence>
<sequence>MNDFNIDKDKGIVSKRFSEFDISKFSSACNFIAELPYKRNQNKDNITCVFDDNGGTCSTKHAVLRKLALENNQENVKLMLGIFKMDAEYAPSIKNTLDKYQLKYIPEAHNYLKIDNQYFDFTKPNSSYKNFEQKILLETEIEYNQISSEKILLHKKYLEEWLVEKGIKYTLDEVWEIREKCIEDLQKQDVEKIKTNSSEEDFNCNSSPVCFQNSPEVRDEYKQ</sequence>
<organism evidence="1 2">
    <name type="scientific">Chryseobacterium oryctis</name>
    <dbReference type="NCBI Taxonomy" id="2952618"/>
    <lineage>
        <taxon>Bacteria</taxon>
        <taxon>Pseudomonadati</taxon>
        <taxon>Bacteroidota</taxon>
        <taxon>Flavobacteriia</taxon>
        <taxon>Flavobacteriales</taxon>
        <taxon>Weeksellaceae</taxon>
        <taxon>Chryseobacterium group</taxon>
        <taxon>Chryseobacterium</taxon>
    </lineage>
</organism>
<keyword evidence="2" id="KW-1185">Reference proteome</keyword>
<protein>
    <submittedName>
        <fullName evidence="1">Uncharacterized protein</fullName>
    </submittedName>
</protein>
<comment type="caution">
    <text evidence="1">The sequence shown here is derived from an EMBL/GenBank/DDBJ whole genome shotgun (WGS) entry which is preliminary data.</text>
</comment>
<dbReference type="RefSeq" id="WP_264744320.1">
    <property type="nucleotide sequence ID" value="NZ_JAPDHV010000007.1"/>
</dbReference>
<reference evidence="1" key="1">
    <citation type="submission" date="2022-10" db="EMBL/GenBank/DDBJ databases">
        <title>Chryseobacterium babae sp. nov. isolated from the gut of the beetle Oryctes rhinoceros, and Chryseobacterium kimseyorum sp. nov., isolated from a stick insect rearing cage.</title>
        <authorList>
            <person name="Shelomi M."/>
            <person name="Han C.-J."/>
            <person name="Chen W.-M."/>
            <person name="Chen H.-K."/>
            <person name="Liaw S.-J."/>
            <person name="Muhle E."/>
            <person name="Clermont D."/>
        </authorList>
    </citation>
    <scope>NUCLEOTIDE SEQUENCE</scope>
    <source>
        <strain evidence="1">WLa1L2M3</strain>
    </source>
</reference>
<accession>A0ABT3HS07</accession>
<name>A0ABT3HS07_9FLAO</name>
<dbReference type="EMBL" id="JAPDHV010000007">
    <property type="protein sequence ID" value="MCW3162403.1"/>
    <property type="molecule type" value="Genomic_DNA"/>
</dbReference>
<gene>
    <name evidence="1" type="ORF">OH806_14125</name>
</gene>
<evidence type="ECO:0000313" key="2">
    <source>
        <dbReference type="Proteomes" id="UP001163719"/>
    </source>
</evidence>
<dbReference type="Proteomes" id="UP001163719">
    <property type="component" value="Unassembled WGS sequence"/>
</dbReference>
<proteinExistence type="predicted"/>